<evidence type="ECO:0000256" key="1">
    <source>
        <dbReference type="SAM" id="Coils"/>
    </source>
</evidence>
<dbReference type="EMBL" id="AB010895">
    <property type="protein sequence ID" value="BAA24829.1"/>
    <property type="molecule type" value="mRNA"/>
</dbReference>
<keyword evidence="1" id="KW-0175">Coiled coil</keyword>
<dbReference type="KEGG" id="cin:100125885"/>
<accession>O44236</accession>
<keyword evidence="2" id="KW-0732">Signal</keyword>
<dbReference type="PIR" id="T00094">
    <property type="entry name" value="T00094"/>
</dbReference>
<evidence type="ECO:0000313" key="3">
    <source>
        <dbReference type="EMBL" id="BAA24829.1"/>
    </source>
</evidence>
<evidence type="ECO:0000256" key="2">
    <source>
        <dbReference type="SAM" id="SignalP"/>
    </source>
</evidence>
<reference evidence="3" key="1">
    <citation type="journal article" date="1998" name="Biol. Bull.">
        <title>Isolation and characterization of endostyle-specific genes in the ascidian Ciona intestinalis.</title>
        <authorList>
            <person name="Ogasawara M."/>
            <person name="Satoh N."/>
        </authorList>
    </citation>
    <scope>NUCLEOTIDE SEQUENCE</scope>
    <source>
        <tissue evidence="3">Endostyle</tissue>
    </source>
</reference>
<accession>A0A1W2VPE4</accession>
<name>O44236_CIOIN</name>
<proteinExistence type="evidence at transcript level"/>
<dbReference type="GeneID" id="100125885"/>
<protein>
    <submittedName>
        <fullName evidence="3">mRNA, endostyle-specific</fullName>
    </submittedName>
</protein>
<feature type="signal peptide" evidence="2">
    <location>
        <begin position="1"/>
        <end position="16"/>
    </location>
</feature>
<dbReference type="RefSeq" id="NP_001099017.1">
    <property type="nucleotide sequence ID" value="NM_001105547.1"/>
</dbReference>
<dbReference type="AlphaFoldDB" id="O44236"/>
<dbReference type="OrthoDB" id="10220367at2759"/>
<feature type="chain" id="PRO_5010392923" evidence="2">
    <location>
        <begin position="17"/>
        <end position="650"/>
    </location>
</feature>
<organism evidence="3">
    <name type="scientific">Ciona intestinalis</name>
    <name type="common">Transparent sea squirt</name>
    <name type="synonym">Ascidia intestinalis</name>
    <dbReference type="NCBI Taxonomy" id="7719"/>
    <lineage>
        <taxon>Eukaryota</taxon>
        <taxon>Metazoa</taxon>
        <taxon>Chordata</taxon>
        <taxon>Tunicata</taxon>
        <taxon>Ascidiacea</taxon>
        <taxon>Phlebobranchia</taxon>
        <taxon>Cionidae</taxon>
        <taxon>Ciona</taxon>
    </lineage>
</organism>
<sequence>MKVLLILLAFIAAASAFSYGNGYGYGYNKCYGSYKGYSSGCYSYGYRKCYVYPKSQVFCYNIPYKKSWCSYKYYEPVLHVYPGCDCGTEGWTEKTVADLEIEMTNLLKEALLKITTEMNNCKTTFVEQLKSSIEQYKLNVKNKLFNYYAYYIQSAKTDEERENLIKKRDDAIKEYNEELDKKRDDVILKCEEDVADKLKCIADYHTKLVENGVECLKTRLTKIVDYTTTLTAKCVDYVKNYVACHMSILEQKKSYYRSFLHKVHGSSEWEKVTVDAVIQLYHDQEVAKITALATEYATKLATWKLKLIMNYSCAYRCYMSNGCIRFYKKRYYSTCKRYGCWYKYKTRYCFVRYCLQPFKFCFNPTKYTGLKTCVFPAVVRDGATIIKEHCEKLEKAILEYETQFGEWKLKWTTYHTEYCTKYDEIIKARHDWYIEYLRSQYICANNSTELTDEQKAKLAEVQKECDEKRTAAVEAYKLKLAEILLECATKFSTSIIDYRTKAKSYIQSIGDNFDACQKKRSEDIKAYKEKLEAKGISAKQSLFDSMNKAKKSHLTKYLDILKLHHDDFVVNGDVCDGPTDIVTMANKYSEKLSEYCAAVLLECDKYWEDIIRTGRTSSLGWYSTIPAATSARNRSASCPDSAGVVITHGA</sequence>
<dbReference type="CTD" id="100125885"/>
<feature type="coiled-coil region" evidence="1">
    <location>
        <begin position="154"/>
        <end position="185"/>
    </location>
</feature>